<dbReference type="eggNOG" id="ENOG502RU1M">
    <property type="taxonomic scope" value="Eukaryota"/>
</dbReference>
<evidence type="ECO:0000313" key="13">
    <source>
        <dbReference type="Ensembl" id="ENSMLUP00000000570.2"/>
    </source>
</evidence>
<dbReference type="STRING" id="59463.ENSMLUP00000000570"/>
<dbReference type="InParanoid" id="G1NTR2"/>
<dbReference type="CDD" id="cd05752">
    <property type="entry name" value="Ig1_FcgammaR_like"/>
    <property type="match status" value="1"/>
</dbReference>
<feature type="domain" description="Ig-like" evidence="12">
    <location>
        <begin position="120"/>
        <end position="173"/>
    </location>
</feature>
<accession>G1NTR2</accession>
<dbReference type="InterPro" id="IPR050488">
    <property type="entry name" value="Ig_Fc_receptor"/>
</dbReference>
<dbReference type="CDD" id="cd05753">
    <property type="entry name" value="Ig2_FcgammaR_like"/>
    <property type="match status" value="1"/>
</dbReference>
<protein>
    <recommendedName>
        <fullName evidence="9">Low affinity immunoglobulin gamma Fc region receptor III-A</fullName>
    </recommendedName>
</protein>
<evidence type="ECO:0000256" key="6">
    <source>
        <dbReference type="ARBA" id="ARBA00023157"/>
    </source>
</evidence>
<evidence type="ECO:0000313" key="14">
    <source>
        <dbReference type="Proteomes" id="UP000001074"/>
    </source>
</evidence>
<dbReference type="SUPFAM" id="SSF48726">
    <property type="entry name" value="Immunoglobulin"/>
    <property type="match status" value="2"/>
</dbReference>
<comment type="subunit">
    <text evidence="8">Forms a heterooligomeric complex with ITAM-containing signaling subunits FCER1G. Interacts (via transmembrane domain) with signaling subunits; this interaction is a prerequisite for receptor complex expression on the cell surface and intracellular signal transduction. Binds the Fc region of antigen-complexed IgG.</text>
</comment>
<reference evidence="13" key="3">
    <citation type="submission" date="2025-09" db="UniProtKB">
        <authorList>
            <consortium name="Ensembl"/>
        </authorList>
    </citation>
    <scope>IDENTIFICATION</scope>
</reference>
<evidence type="ECO:0000256" key="1">
    <source>
        <dbReference type="ARBA" id="ARBA00004236"/>
    </source>
</evidence>
<dbReference type="FunFam" id="2.60.40.10:FF:000356">
    <property type="entry name" value="Low affinity immunoglobulin gamma Fc region receptor III-A"/>
    <property type="match status" value="1"/>
</dbReference>
<dbReference type="InterPro" id="IPR013783">
    <property type="entry name" value="Ig-like_fold"/>
</dbReference>
<feature type="domain" description="Ig-like" evidence="12">
    <location>
        <begin position="7"/>
        <end position="105"/>
    </location>
</feature>
<dbReference type="GO" id="GO:0001788">
    <property type="term" value="P:antibody-dependent cellular cytotoxicity"/>
    <property type="evidence" value="ECO:0007669"/>
    <property type="project" value="TreeGrafter"/>
</dbReference>
<dbReference type="Proteomes" id="UP000001074">
    <property type="component" value="Unassembled WGS sequence"/>
</dbReference>
<reference evidence="13" key="2">
    <citation type="submission" date="2025-08" db="UniProtKB">
        <authorList>
            <consortium name="Ensembl"/>
        </authorList>
    </citation>
    <scope>IDENTIFICATION</scope>
</reference>
<dbReference type="FunFam" id="2.60.40.10:FF:000217">
    <property type="entry name" value="High affinity immunoglobulin gamma Fc receptor I"/>
    <property type="match status" value="1"/>
</dbReference>
<feature type="chain" id="PRO_5003416922" description="Low affinity immunoglobulin gamma Fc region receptor III-A" evidence="11">
    <location>
        <begin position="20"/>
        <end position="255"/>
    </location>
</feature>
<dbReference type="PANTHER" id="PTHR11481:SF103">
    <property type="entry name" value="LOW AFFINITY IMMUNOGLOBULIN GAMMA FC REGION RECEPTOR III-A-RELATED"/>
    <property type="match status" value="1"/>
</dbReference>
<dbReference type="InterPro" id="IPR003599">
    <property type="entry name" value="Ig_sub"/>
</dbReference>
<feature type="transmembrane region" description="Helical" evidence="10">
    <location>
        <begin position="207"/>
        <end position="228"/>
    </location>
</feature>
<keyword evidence="6" id="KW-1015">Disulfide bond</keyword>
<dbReference type="PROSITE" id="PS50835">
    <property type="entry name" value="IG_LIKE"/>
    <property type="match status" value="2"/>
</dbReference>
<dbReference type="HOGENOM" id="CLU_023383_1_0_1"/>
<dbReference type="AlphaFoldDB" id="G1NTR2"/>
<evidence type="ECO:0000256" key="10">
    <source>
        <dbReference type="SAM" id="Phobius"/>
    </source>
</evidence>
<dbReference type="SMART" id="SM00409">
    <property type="entry name" value="IG"/>
    <property type="match status" value="2"/>
</dbReference>
<dbReference type="GO" id="GO:0019864">
    <property type="term" value="F:IgG binding"/>
    <property type="evidence" value="ECO:0007669"/>
    <property type="project" value="UniProtKB-KW"/>
</dbReference>
<dbReference type="GO" id="GO:0009897">
    <property type="term" value="C:external side of plasma membrane"/>
    <property type="evidence" value="ECO:0007669"/>
    <property type="project" value="TreeGrafter"/>
</dbReference>
<evidence type="ECO:0000256" key="3">
    <source>
        <dbReference type="ARBA" id="ARBA00022652"/>
    </source>
</evidence>
<reference evidence="13 14" key="1">
    <citation type="journal article" date="2011" name="Nature">
        <title>A high-resolution map of human evolutionary constraint using 29 mammals.</title>
        <authorList>
            <person name="Lindblad-Toh K."/>
            <person name="Garber M."/>
            <person name="Zuk O."/>
            <person name="Lin M.F."/>
            <person name="Parker B.J."/>
            <person name="Washietl S."/>
            <person name="Kheradpour P."/>
            <person name="Ernst J."/>
            <person name="Jordan G."/>
            <person name="Mauceli E."/>
            <person name="Ward L.D."/>
            <person name="Lowe C.B."/>
            <person name="Holloway A.K."/>
            <person name="Clamp M."/>
            <person name="Gnerre S."/>
            <person name="Alfoldi J."/>
            <person name="Beal K."/>
            <person name="Chang J."/>
            <person name="Clawson H."/>
            <person name="Cuff J."/>
            <person name="Di Palma F."/>
            <person name="Fitzgerald S."/>
            <person name="Flicek P."/>
            <person name="Guttman M."/>
            <person name="Hubisz M.J."/>
            <person name="Jaffe D.B."/>
            <person name="Jungreis I."/>
            <person name="Kent W.J."/>
            <person name="Kostka D."/>
            <person name="Lara M."/>
            <person name="Martins A.L."/>
            <person name="Massingham T."/>
            <person name="Moltke I."/>
            <person name="Raney B.J."/>
            <person name="Rasmussen M.D."/>
            <person name="Robinson J."/>
            <person name="Stark A."/>
            <person name="Vilella A.J."/>
            <person name="Wen J."/>
            <person name="Xie X."/>
            <person name="Zody M.C."/>
            <person name="Baldwin J."/>
            <person name="Bloom T."/>
            <person name="Chin C.W."/>
            <person name="Heiman D."/>
            <person name="Nicol R."/>
            <person name="Nusbaum C."/>
            <person name="Young S."/>
            <person name="Wilkinson J."/>
            <person name="Worley K.C."/>
            <person name="Kovar C.L."/>
            <person name="Muzny D.M."/>
            <person name="Gibbs R.A."/>
            <person name="Cree A."/>
            <person name="Dihn H.H."/>
            <person name="Fowler G."/>
            <person name="Jhangiani S."/>
            <person name="Joshi V."/>
            <person name="Lee S."/>
            <person name="Lewis L.R."/>
            <person name="Nazareth L.V."/>
            <person name="Okwuonu G."/>
            <person name="Santibanez J."/>
            <person name="Warren W.C."/>
            <person name="Mardis E.R."/>
            <person name="Weinstock G.M."/>
            <person name="Wilson R.K."/>
            <person name="Delehaunty K."/>
            <person name="Dooling D."/>
            <person name="Fronik C."/>
            <person name="Fulton L."/>
            <person name="Fulton B."/>
            <person name="Graves T."/>
            <person name="Minx P."/>
            <person name="Sodergren E."/>
            <person name="Birney E."/>
            <person name="Margulies E.H."/>
            <person name="Herrero J."/>
            <person name="Green E.D."/>
            <person name="Haussler D."/>
            <person name="Siepel A."/>
            <person name="Goldman N."/>
            <person name="Pollard K.S."/>
            <person name="Pedersen J.S."/>
            <person name="Lander E.S."/>
            <person name="Kellis M."/>
        </authorList>
    </citation>
    <scope>NUCLEOTIDE SEQUENCE [LARGE SCALE GENOMIC DNA]</scope>
</reference>
<dbReference type="SMART" id="SM00408">
    <property type="entry name" value="IGc2"/>
    <property type="match status" value="2"/>
</dbReference>
<keyword evidence="7" id="KW-0325">Glycoprotein</keyword>
<evidence type="ECO:0000256" key="7">
    <source>
        <dbReference type="ARBA" id="ARBA00023180"/>
    </source>
</evidence>
<evidence type="ECO:0000256" key="5">
    <source>
        <dbReference type="ARBA" id="ARBA00023136"/>
    </source>
</evidence>
<dbReference type="GeneTree" id="ENSGT01050000244808"/>
<evidence type="ECO:0000256" key="9">
    <source>
        <dbReference type="ARBA" id="ARBA00040880"/>
    </source>
</evidence>
<keyword evidence="4 11" id="KW-0732">Signal</keyword>
<organism evidence="13 14">
    <name type="scientific">Myotis lucifugus</name>
    <name type="common">Little brown bat</name>
    <dbReference type="NCBI Taxonomy" id="59463"/>
    <lineage>
        <taxon>Eukaryota</taxon>
        <taxon>Metazoa</taxon>
        <taxon>Chordata</taxon>
        <taxon>Craniata</taxon>
        <taxon>Vertebrata</taxon>
        <taxon>Euteleostomi</taxon>
        <taxon>Mammalia</taxon>
        <taxon>Eutheria</taxon>
        <taxon>Laurasiatheria</taxon>
        <taxon>Chiroptera</taxon>
        <taxon>Yangochiroptera</taxon>
        <taxon>Vespertilionidae</taxon>
        <taxon>Myotis</taxon>
    </lineage>
</organism>
<comment type="subcellular location">
    <subcellularLocation>
        <location evidence="1">Cell membrane</location>
    </subcellularLocation>
</comment>
<dbReference type="InterPro" id="IPR036179">
    <property type="entry name" value="Ig-like_dom_sf"/>
</dbReference>
<dbReference type="PANTHER" id="PTHR11481">
    <property type="entry name" value="IMMUNOGLOBULIN FC RECEPTOR"/>
    <property type="match status" value="1"/>
</dbReference>
<keyword evidence="3" id="KW-0390">IgG-binding protein</keyword>
<dbReference type="Gene3D" id="2.60.40.10">
    <property type="entry name" value="Immunoglobulins"/>
    <property type="match status" value="2"/>
</dbReference>
<evidence type="ECO:0000256" key="4">
    <source>
        <dbReference type="ARBA" id="ARBA00022729"/>
    </source>
</evidence>
<evidence type="ECO:0000259" key="12">
    <source>
        <dbReference type="PROSITE" id="PS50835"/>
    </source>
</evidence>
<dbReference type="InterPro" id="IPR003598">
    <property type="entry name" value="Ig_sub2"/>
</dbReference>
<keyword evidence="10" id="KW-1133">Transmembrane helix</keyword>
<keyword evidence="10" id="KW-0812">Transmembrane</keyword>
<dbReference type="Ensembl" id="ENSMLUT00000000628.2">
    <property type="protein sequence ID" value="ENSMLUP00000000570.2"/>
    <property type="gene ID" value="ENSMLUG00000000629.2"/>
</dbReference>
<gene>
    <name evidence="13" type="primary">LOC102420500</name>
</gene>
<dbReference type="EMBL" id="AAPE02047245">
    <property type="status" value="NOT_ANNOTATED_CDS"/>
    <property type="molecule type" value="Genomic_DNA"/>
</dbReference>
<dbReference type="GO" id="GO:0019770">
    <property type="term" value="F:IgG receptor activity"/>
    <property type="evidence" value="ECO:0007669"/>
    <property type="project" value="TreeGrafter"/>
</dbReference>
<dbReference type="Pfam" id="PF13895">
    <property type="entry name" value="Ig_2"/>
    <property type="match status" value="2"/>
</dbReference>
<feature type="signal peptide" evidence="11">
    <location>
        <begin position="1"/>
        <end position="19"/>
    </location>
</feature>
<keyword evidence="14" id="KW-1185">Reference proteome</keyword>
<dbReference type="OMA" id="GDNSTQW"/>
<dbReference type="InterPro" id="IPR007110">
    <property type="entry name" value="Ig-like_dom"/>
</dbReference>
<evidence type="ECO:0000256" key="8">
    <source>
        <dbReference type="ARBA" id="ARBA00038604"/>
    </source>
</evidence>
<evidence type="ECO:0000256" key="2">
    <source>
        <dbReference type="ARBA" id="ARBA00022475"/>
    </source>
</evidence>
<proteinExistence type="predicted"/>
<dbReference type="FunCoup" id="G1NTR2">
    <property type="interactions" value="407"/>
</dbReference>
<sequence length="255" mass="28788">MWQLLLPAVLLLLASVSTGAEGVQKAVVSLHPEWDRLLEMDNVTLRCQGAQAEGNSSTRWWHNGHLLPNRTSSYFIESASVNDSGEYTCQTSLSNLSDPVQLQVRAAWLLLQAPRWKLREGDPLVLRCHSWKNKRVHNVQYFQDGRGRQFSYNNSAFHVPRASRKHNGSYFCRGLIGKLNVSSEAVVVLVEDFKSTLAISPVYPGHLVLLCLLPGLLFAVDTGLYFSVRRGLRSLLRNRTNDNVTWSKSLQDKQE</sequence>
<keyword evidence="2" id="KW-1003">Cell membrane</keyword>
<name>G1NTR2_MYOLU</name>
<evidence type="ECO:0000256" key="11">
    <source>
        <dbReference type="SAM" id="SignalP"/>
    </source>
</evidence>
<keyword evidence="5 10" id="KW-0472">Membrane</keyword>